<dbReference type="EMBL" id="JACOOJ010000037">
    <property type="protein sequence ID" value="MBC5634413.1"/>
    <property type="molecule type" value="Genomic_DNA"/>
</dbReference>
<evidence type="ECO:0000259" key="4">
    <source>
        <dbReference type="PROSITE" id="PS50930"/>
    </source>
</evidence>
<keyword evidence="2" id="KW-0597">Phosphoprotein</keyword>
<gene>
    <name evidence="5" type="ORF">H8S65_16845</name>
</gene>
<dbReference type="InterPro" id="IPR011006">
    <property type="entry name" value="CheY-like_superfamily"/>
</dbReference>
<dbReference type="SMART" id="SM00448">
    <property type="entry name" value="REC"/>
    <property type="match status" value="1"/>
</dbReference>
<keyword evidence="1" id="KW-0238">DNA-binding</keyword>
<organism evidence="5 6">
    <name type="scientific">Parabacteroides hominis</name>
    <dbReference type="NCBI Taxonomy" id="2763057"/>
    <lineage>
        <taxon>Bacteria</taxon>
        <taxon>Pseudomonadati</taxon>
        <taxon>Bacteroidota</taxon>
        <taxon>Bacteroidia</taxon>
        <taxon>Bacteroidales</taxon>
        <taxon>Tannerellaceae</taxon>
        <taxon>Parabacteroides</taxon>
    </lineage>
</organism>
<dbReference type="Gene3D" id="2.40.50.1020">
    <property type="entry name" value="LytTr DNA-binding domain"/>
    <property type="match status" value="1"/>
</dbReference>
<feature type="modified residue" description="4-aspartylphosphate" evidence="2">
    <location>
        <position position="57"/>
    </location>
</feature>
<keyword evidence="6" id="KW-1185">Reference proteome</keyword>
<dbReference type="PROSITE" id="PS50110">
    <property type="entry name" value="RESPONSE_REGULATORY"/>
    <property type="match status" value="1"/>
</dbReference>
<evidence type="ECO:0000313" key="6">
    <source>
        <dbReference type="Proteomes" id="UP000651475"/>
    </source>
</evidence>
<evidence type="ECO:0000256" key="1">
    <source>
        <dbReference type="ARBA" id="ARBA00023125"/>
    </source>
</evidence>
<name>A0ABR7DUC6_9BACT</name>
<feature type="domain" description="HTH LytTR-type" evidence="4">
    <location>
        <begin position="174"/>
        <end position="252"/>
    </location>
</feature>
<dbReference type="RefSeq" id="WP_186931024.1">
    <property type="nucleotide sequence ID" value="NZ_JACOOJ010000037.1"/>
</dbReference>
<dbReference type="SUPFAM" id="SSF52172">
    <property type="entry name" value="CheY-like"/>
    <property type="match status" value="1"/>
</dbReference>
<dbReference type="Gene3D" id="3.40.50.2300">
    <property type="match status" value="1"/>
</dbReference>
<dbReference type="Pfam" id="PF00072">
    <property type="entry name" value="Response_reg"/>
    <property type="match status" value="1"/>
</dbReference>
<evidence type="ECO:0000259" key="3">
    <source>
        <dbReference type="PROSITE" id="PS50110"/>
    </source>
</evidence>
<feature type="domain" description="Response regulatory" evidence="3">
    <location>
        <begin position="6"/>
        <end position="121"/>
    </location>
</feature>
<accession>A0ABR7DUC6</accession>
<sequence>MNDEISVVIVDDEAASIRNLSNDLAAYDDIRILETTTSAEKARKIIVRQQPDLLFLDVEMPKMSGFDLCQSIRADVHADMRVVFYTAYDKYVLEALRASAFDYLLKPYLPEELDAVIERFRCVFYRNKVNMEQSMRRLLADDCKFAIQTVTGLLFLKRSDVLMFRFSDMYRCWQLYLANRTEYKLRMSLSARDLLNMSVSFVQISQNCIVNIDYLCSIENKTLECHLYPPFNDIELVASRRYYGKVKELLEII</sequence>
<dbReference type="PROSITE" id="PS50930">
    <property type="entry name" value="HTH_LYTTR"/>
    <property type="match status" value="1"/>
</dbReference>
<dbReference type="InterPro" id="IPR007492">
    <property type="entry name" value="LytTR_DNA-bd_dom"/>
</dbReference>
<dbReference type="Proteomes" id="UP000651475">
    <property type="component" value="Unassembled WGS sequence"/>
</dbReference>
<dbReference type="InterPro" id="IPR039420">
    <property type="entry name" value="WalR-like"/>
</dbReference>
<protein>
    <submittedName>
        <fullName evidence="5">Response regulator transcription factor</fullName>
    </submittedName>
</protein>
<evidence type="ECO:0000256" key="2">
    <source>
        <dbReference type="PROSITE-ProRule" id="PRU00169"/>
    </source>
</evidence>
<dbReference type="InterPro" id="IPR001789">
    <property type="entry name" value="Sig_transdc_resp-reg_receiver"/>
</dbReference>
<dbReference type="SMART" id="SM00850">
    <property type="entry name" value="LytTR"/>
    <property type="match status" value="1"/>
</dbReference>
<comment type="caution">
    <text evidence="5">The sequence shown here is derived from an EMBL/GenBank/DDBJ whole genome shotgun (WGS) entry which is preliminary data.</text>
</comment>
<evidence type="ECO:0000313" key="5">
    <source>
        <dbReference type="EMBL" id="MBC5634413.1"/>
    </source>
</evidence>
<dbReference type="PANTHER" id="PTHR48111">
    <property type="entry name" value="REGULATOR OF RPOS"/>
    <property type="match status" value="1"/>
</dbReference>
<reference evidence="5 6" key="1">
    <citation type="submission" date="2020-08" db="EMBL/GenBank/DDBJ databases">
        <title>Genome public.</title>
        <authorList>
            <person name="Liu C."/>
            <person name="Sun Q."/>
        </authorList>
    </citation>
    <scope>NUCLEOTIDE SEQUENCE [LARGE SCALE GENOMIC DNA]</scope>
    <source>
        <strain evidence="5 6">NSJ-79</strain>
    </source>
</reference>
<dbReference type="PANTHER" id="PTHR48111:SF69">
    <property type="entry name" value="RESPONSE REGULATOR RECEIVER"/>
    <property type="match status" value="1"/>
</dbReference>
<proteinExistence type="predicted"/>
<dbReference type="Pfam" id="PF04397">
    <property type="entry name" value="LytTR"/>
    <property type="match status" value="1"/>
</dbReference>